<keyword evidence="3" id="KW-1185">Reference proteome</keyword>
<evidence type="ECO:0000259" key="1">
    <source>
        <dbReference type="PROSITE" id="PS51186"/>
    </source>
</evidence>
<dbReference type="PANTHER" id="PTHR43441:SF3">
    <property type="entry name" value="ACETYLTRANSFERASE"/>
    <property type="match status" value="1"/>
</dbReference>
<evidence type="ECO:0000313" key="2">
    <source>
        <dbReference type="EMBL" id="ASV69123.1"/>
    </source>
</evidence>
<dbReference type="EMBL" id="CP022983">
    <property type="protein sequence ID" value="ASV69123.1"/>
    <property type="molecule type" value="Genomic_DNA"/>
</dbReference>
<dbReference type="GO" id="GO:0008999">
    <property type="term" value="F:protein-N-terminal-alanine acetyltransferase activity"/>
    <property type="evidence" value="ECO:0007669"/>
    <property type="project" value="TreeGrafter"/>
</dbReference>
<reference evidence="2 3" key="1">
    <citation type="submission" date="2017-08" db="EMBL/GenBank/DDBJ databases">
        <title>Complete Genome Sequence of Bacillus kochii Oregon-R-modENCODE STRAIN BDGP4, isolated from Drosophila melanogaster gut.</title>
        <authorList>
            <person name="Wan K.H."/>
            <person name="Yu C."/>
            <person name="Park S."/>
            <person name="Hammonds A.S."/>
            <person name="Booth B.W."/>
            <person name="Celniker S.E."/>
        </authorList>
    </citation>
    <scope>NUCLEOTIDE SEQUENCE [LARGE SCALE GENOMIC DNA]</scope>
    <source>
        <strain evidence="2 3">BDGP4</strain>
    </source>
</reference>
<gene>
    <name evidence="2" type="ORF">CKF48_18540</name>
</gene>
<dbReference type="GO" id="GO:1990189">
    <property type="term" value="F:protein N-terminal-serine acetyltransferase activity"/>
    <property type="evidence" value="ECO:0007669"/>
    <property type="project" value="TreeGrafter"/>
</dbReference>
<sequence>MNPILVDFPEKIETTRLYFRPCLPGDGKIVHEAIAVSRDSLKKWLPFAVKEETVEEVEAGIRASFAEFINRSDFRLHIYLKENHLFVGSIGLHRINWDIKKFEIGYWCDSRQIKNGYITEAAEALTAFCFEHFKANRVEIRCDEKNIDSRRIAERLGFPLEGILRNDSLATDNISLRSTCVYAKVKVDD</sequence>
<dbReference type="InterPro" id="IPR051908">
    <property type="entry name" value="Ribosomal_N-acetyltransferase"/>
</dbReference>
<name>A0A248TLN5_9BACI</name>
<dbReference type="GO" id="GO:0005737">
    <property type="term" value="C:cytoplasm"/>
    <property type="evidence" value="ECO:0007669"/>
    <property type="project" value="TreeGrafter"/>
</dbReference>
<dbReference type="SUPFAM" id="SSF55729">
    <property type="entry name" value="Acyl-CoA N-acyltransferases (Nat)"/>
    <property type="match status" value="1"/>
</dbReference>
<dbReference type="OrthoDB" id="9799321at2"/>
<feature type="domain" description="N-acetyltransferase" evidence="1">
    <location>
        <begin position="28"/>
        <end position="181"/>
    </location>
</feature>
<dbReference type="Pfam" id="PF13302">
    <property type="entry name" value="Acetyltransf_3"/>
    <property type="match status" value="1"/>
</dbReference>
<proteinExistence type="predicted"/>
<protein>
    <submittedName>
        <fullName evidence="2">GNAT family N-acetyltransferase</fullName>
    </submittedName>
</protein>
<dbReference type="Proteomes" id="UP000215137">
    <property type="component" value="Chromosome"/>
</dbReference>
<dbReference type="RefSeq" id="WP_095372687.1">
    <property type="nucleotide sequence ID" value="NZ_CP022983.1"/>
</dbReference>
<dbReference type="InterPro" id="IPR000182">
    <property type="entry name" value="GNAT_dom"/>
</dbReference>
<dbReference type="PANTHER" id="PTHR43441">
    <property type="entry name" value="RIBOSOMAL-PROTEIN-SERINE ACETYLTRANSFERASE"/>
    <property type="match status" value="1"/>
</dbReference>
<keyword evidence="2" id="KW-0808">Transferase</keyword>
<evidence type="ECO:0000313" key="3">
    <source>
        <dbReference type="Proteomes" id="UP000215137"/>
    </source>
</evidence>
<dbReference type="PROSITE" id="PS51186">
    <property type="entry name" value="GNAT"/>
    <property type="match status" value="1"/>
</dbReference>
<dbReference type="AlphaFoldDB" id="A0A248TLN5"/>
<dbReference type="Gene3D" id="3.40.630.30">
    <property type="match status" value="1"/>
</dbReference>
<dbReference type="InterPro" id="IPR016181">
    <property type="entry name" value="Acyl_CoA_acyltransferase"/>
</dbReference>
<dbReference type="KEGG" id="bko:CKF48_18540"/>
<organism evidence="2 3">
    <name type="scientific">Cytobacillus kochii</name>
    <dbReference type="NCBI Taxonomy" id="859143"/>
    <lineage>
        <taxon>Bacteria</taxon>
        <taxon>Bacillati</taxon>
        <taxon>Bacillota</taxon>
        <taxon>Bacilli</taxon>
        <taxon>Bacillales</taxon>
        <taxon>Bacillaceae</taxon>
        <taxon>Cytobacillus</taxon>
    </lineage>
</organism>
<accession>A0A248TLN5</accession>